<name>A0A1G7EX62_9PROT</name>
<reference evidence="3 4" key="1">
    <citation type="submission" date="2016-10" db="EMBL/GenBank/DDBJ databases">
        <authorList>
            <person name="de Groot N.N."/>
        </authorList>
    </citation>
    <scope>NUCLEOTIDE SEQUENCE [LARGE SCALE GENOMIC DNA]</scope>
    <source>
        <strain evidence="3 4">ATCC 700224</strain>
    </source>
</reference>
<gene>
    <name evidence="3" type="ORF">SAMN05421720_11017</name>
</gene>
<dbReference type="GO" id="GO:0008962">
    <property type="term" value="F:phosphatidylglycerophosphatase activity"/>
    <property type="evidence" value="ECO:0007669"/>
    <property type="project" value="InterPro"/>
</dbReference>
<dbReference type="CDD" id="cd06971">
    <property type="entry name" value="PgpA"/>
    <property type="match status" value="1"/>
</dbReference>
<dbReference type="EMBL" id="FNAP01000010">
    <property type="protein sequence ID" value="SDE68231.1"/>
    <property type="molecule type" value="Genomic_DNA"/>
</dbReference>
<evidence type="ECO:0000313" key="3">
    <source>
        <dbReference type="EMBL" id="SDE68231.1"/>
    </source>
</evidence>
<organism evidence="3 4">
    <name type="scientific">Rhodospira trueperi</name>
    <dbReference type="NCBI Taxonomy" id="69960"/>
    <lineage>
        <taxon>Bacteria</taxon>
        <taxon>Pseudomonadati</taxon>
        <taxon>Pseudomonadota</taxon>
        <taxon>Alphaproteobacteria</taxon>
        <taxon>Rhodospirillales</taxon>
        <taxon>Rhodospirillaceae</taxon>
        <taxon>Rhodospira</taxon>
    </lineage>
</organism>
<keyword evidence="1" id="KW-0812">Transmembrane</keyword>
<dbReference type="InterPro" id="IPR007686">
    <property type="entry name" value="YutG/PgpA"/>
</dbReference>
<dbReference type="SUPFAM" id="SSF101307">
    <property type="entry name" value="YutG-like"/>
    <property type="match status" value="1"/>
</dbReference>
<protein>
    <submittedName>
        <fullName evidence="3">Phosphatidylglycerophosphatase A</fullName>
    </submittedName>
</protein>
<feature type="domain" description="YutG/PgpA" evidence="2">
    <location>
        <begin position="61"/>
        <end position="203"/>
    </location>
</feature>
<dbReference type="InterPro" id="IPR036681">
    <property type="entry name" value="PgpA-like_sf"/>
</dbReference>
<dbReference type="Proteomes" id="UP000199412">
    <property type="component" value="Unassembled WGS sequence"/>
</dbReference>
<dbReference type="Pfam" id="PF04608">
    <property type="entry name" value="PgpA"/>
    <property type="match status" value="1"/>
</dbReference>
<keyword evidence="1" id="KW-0472">Membrane</keyword>
<feature type="transmembrane region" description="Helical" evidence="1">
    <location>
        <begin position="193"/>
        <end position="214"/>
    </location>
</feature>
<dbReference type="PANTHER" id="PTHR36305">
    <property type="entry name" value="PHOSPHATIDYLGLYCEROPHOSPHATASE A"/>
    <property type="match status" value="1"/>
</dbReference>
<sequence length="215" mass="22131">MAGKTLAIIAGTPYDADARASGIPGMAAPRFVEGLFEKAVSLSNRPTVTPPPAPPGPAVRWLATWFGSGLSPIAPGTAGSLAALPFAWGLNGWGGPWLLLAGALAVFALGIGVSDAYGRAVGRRDPAEVVIDEVAGQWLTLGLVLLVFPWDAVSLTLGFLAFRVADIVKPWPARQIDRTTHGGVGIMADDMVAGVYAAAAVLLGLTALEIWIVAP</sequence>
<keyword evidence="1" id="KW-1133">Transmembrane helix</keyword>
<keyword evidence="4" id="KW-1185">Reference proteome</keyword>
<dbReference type="AlphaFoldDB" id="A0A1G7EX62"/>
<feature type="transmembrane region" description="Helical" evidence="1">
    <location>
        <begin position="97"/>
        <end position="117"/>
    </location>
</feature>
<evidence type="ECO:0000256" key="1">
    <source>
        <dbReference type="SAM" id="Phobius"/>
    </source>
</evidence>
<feature type="transmembrane region" description="Helical" evidence="1">
    <location>
        <begin position="138"/>
        <end position="162"/>
    </location>
</feature>
<evidence type="ECO:0000313" key="4">
    <source>
        <dbReference type="Proteomes" id="UP000199412"/>
    </source>
</evidence>
<accession>A0A1G7EX62</accession>
<dbReference type="STRING" id="69960.SAMN05421720_11017"/>
<evidence type="ECO:0000259" key="2">
    <source>
        <dbReference type="Pfam" id="PF04608"/>
    </source>
</evidence>
<proteinExistence type="predicted"/>
<dbReference type="GO" id="GO:0006629">
    <property type="term" value="P:lipid metabolic process"/>
    <property type="evidence" value="ECO:0007669"/>
    <property type="project" value="InterPro"/>
</dbReference>
<dbReference type="InterPro" id="IPR026037">
    <property type="entry name" value="PgpA"/>
</dbReference>
<dbReference type="PANTHER" id="PTHR36305:SF1">
    <property type="entry name" value="PHOSPHATIDYLGLYCEROPHOSPHATASE A"/>
    <property type="match status" value="1"/>
</dbReference>